<organism evidence="13 14">
    <name type="scientific">Ramazzottius varieornatus</name>
    <name type="common">Water bear</name>
    <name type="synonym">Tardigrade</name>
    <dbReference type="NCBI Taxonomy" id="947166"/>
    <lineage>
        <taxon>Eukaryota</taxon>
        <taxon>Metazoa</taxon>
        <taxon>Ecdysozoa</taxon>
        <taxon>Tardigrada</taxon>
        <taxon>Eutardigrada</taxon>
        <taxon>Parachela</taxon>
        <taxon>Hypsibioidea</taxon>
        <taxon>Ramazzottiidae</taxon>
        <taxon>Ramazzottius</taxon>
    </lineage>
</organism>
<reference evidence="13 14" key="1">
    <citation type="journal article" date="2016" name="Nat. Commun.">
        <title>Extremotolerant tardigrade genome and improved radiotolerance of human cultured cells by tardigrade-unique protein.</title>
        <authorList>
            <person name="Hashimoto T."/>
            <person name="Horikawa D.D."/>
            <person name="Saito Y."/>
            <person name="Kuwahara H."/>
            <person name="Kozuka-Hata H."/>
            <person name="Shin-I T."/>
            <person name="Minakuchi Y."/>
            <person name="Ohishi K."/>
            <person name="Motoyama A."/>
            <person name="Aizu T."/>
            <person name="Enomoto A."/>
            <person name="Kondo K."/>
            <person name="Tanaka S."/>
            <person name="Hara Y."/>
            <person name="Koshikawa S."/>
            <person name="Sagara H."/>
            <person name="Miura T."/>
            <person name="Yokobori S."/>
            <person name="Miyagawa K."/>
            <person name="Suzuki Y."/>
            <person name="Kubo T."/>
            <person name="Oyama M."/>
            <person name="Kohara Y."/>
            <person name="Fujiyama A."/>
            <person name="Arakawa K."/>
            <person name="Katayama T."/>
            <person name="Toyoda A."/>
            <person name="Kunieda T."/>
        </authorList>
    </citation>
    <scope>NUCLEOTIDE SEQUENCE [LARGE SCALE GENOMIC DNA]</scope>
    <source>
        <strain evidence="13 14">YOKOZUNA-1</strain>
    </source>
</reference>
<evidence type="ECO:0000256" key="11">
    <source>
        <dbReference type="SAM" id="Phobius"/>
    </source>
</evidence>
<evidence type="ECO:0000256" key="9">
    <source>
        <dbReference type="ARBA" id="ARBA00051243"/>
    </source>
</evidence>
<dbReference type="PROSITE" id="PS50011">
    <property type="entry name" value="PROTEIN_KINASE_DOM"/>
    <property type="match status" value="1"/>
</dbReference>
<keyword evidence="8" id="KW-0829">Tyrosine-protein kinase</keyword>
<dbReference type="Gene3D" id="2.60.120.200">
    <property type="match status" value="1"/>
</dbReference>
<dbReference type="Proteomes" id="UP000186922">
    <property type="component" value="Unassembled WGS sequence"/>
</dbReference>
<dbReference type="GO" id="GO:0005524">
    <property type="term" value="F:ATP binding"/>
    <property type="evidence" value="ECO:0007669"/>
    <property type="project" value="UniProtKB-UniRule"/>
</dbReference>
<dbReference type="PROSITE" id="PS00109">
    <property type="entry name" value="PROTEIN_KINASE_TYR"/>
    <property type="match status" value="1"/>
</dbReference>
<sequence length="1113" mass="125152">MVCCSGLNRIRTDFLTVRENCYDPVYTWIRSNQTSLQDSQLRIQCDRDFWGDSEAQKCNDIRLTAESSKGHPFLYGTFEFVAKLPVDGFSSGGFNLVSMNCQEYPCSMPIRGSTAGFSFWKVNPRITSCFVYYVDARSSSRVWLDIRDYTWPTAIDPTSFRTYQFIWTPQYFACLVDGTAIANFTNQLSIPKEKLFTRLLIGCDDTAPNRTVMDEYELHVISATYSEPLEHNFQDLWNGSLRHSSPPAAAWKEHWEEHVQLLNLFAYDDHVAVYFDELLSQRRGDSDVPVNRWLFEYVGQVWRYAEQRFGPLSQRNDSRFYTVFHVGRYNGCHLATQVEATHDYRHVLDCGSDTRTLWSTNATSSRINVSWGVSSITILFARGVYGNPMQSIDQFALRDMVRYDMCRGISDIEVTQLHFEEVIDSPQSTPRANSFWLRDFYLPLYNSYGQTTVLKNYFDLLSANFPTIIDENGSTRYAPANVTLGVVIHFWSGAANTSVKYLAAKAFGWSVKDGLDFRQARKAFPNIRYAGGYDDILQDVNQQLPAENGDTTPVKSTVALSTVLGITIPVTTVILTSAAVACWWYQRYKRRQQVQSRSHPLITRSVTISSRDYGFPIGKDLKPFVVSRNKLQQSTVVLGKGEFGTVYAAVASGLYGLTGTVPVAAKVLTARLNNGAAQQRALFEKEVGVMIKAGQHLNLVNLLGIVLTDCPTLLLELCELGSLLSRLVNCRLNTPSFVNLLDQEGNIFVDASSATMPNPTVVLELTGQSAYFVKAPLLESLSTSDLVDFAYQVCRGLEFLSLKSIVHRDIAARNVLLTKDRIAKVSDFGMARLFEENYVQDTAGQSASLPVRWMAPEAITSLSFNERTDVWSYGVLLWEMFSLGLVPYSHVTLAGRVTQFAQWLAAGNHLEKPPLCPNNLYDITKSCWTISSSNRPQFRQLRSRLEEIISTDIAGYYTKMNEPYQQYNHTYLAQLGADETAKLELGTKRTELAPSNLIELVHFLIALNCAWVVTFSFSYRTRHRSKTALILCLLVWTTICLVPTSIAGIIYTMVTTRSDGSVQCAIDAALMGIWYGVTKATWVAGAQAILGADVKKEKPAFVEELSAKAERVL</sequence>
<keyword evidence="4 10" id="KW-0547">Nucleotide-binding</keyword>
<dbReference type="GO" id="GO:0048468">
    <property type="term" value="P:cell development"/>
    <property type="evidence" value="ECO:0007669"/>
    <property type="project" value="UniProtKB-ARBA"/>
</dbReference>
<dbReference type="GO" id="GO:0004714">
    <property type="term" value="F:transmembrane receptor protein tyrosine kinase activity"/>
    <property type="evidence" value="ECO:0007669"/>
    <property type="project" value="UniProtKB-EC"/>
</dbReference>
<gene>
    <name evidence="13" type="primary">RvY_12496-1</name>
    <name evidence="13" type="synonym">RvY_12496.1</name>
    <name evidence="13" type="ORF">RvY_12496</name>
</gene>
<dbReference type="Gene3D" id="1.10.510.10">
    <property type="entry name" value="Transferase(Phosphotransferase) domain 1"/>
    <property type="match status" value="1"/>
</dbReference>
<dbReference type="FunFam" id="1.10.510.10:FF:001512">
    <property type="entry name" value="Receptor tyrosine-protein kinase erbB-2"/>
    <property type="match status" value="1"/>
</dbReference>
<dbReference type="GO" id="GO:0043235">
    <property type="term" value="C:receptor complex"/>
    <property type="evidence" value="ECO:0007669"/>
    <property type="project" value="TreeGrafter"/>
</dbReference>
<dbReference type="SMART" id="SM00219">
    <property type="entry name" value="TyrKc"/>
    <property type="match status" value="1"/>
</dbReference>
<proteinExistence type="predicted"/>
<dbReference type="InterPro" id="IPR008266">
    <property type="entry name" value="Tyr_kinase_AS"/>
</dbReference>
<evidence type="ECO:0000256" key="3">
    <source>
        <dbReference type="ARBA" id="ARBA00022679"/>
    </source>
</evidence>
<evidence type="ECO:0000259" key="12">
    <source>
        <dbReference type="PROSITE" id="PS50011"/>
    </source>
</evidence>
<dbReference type="GO" id="GO:0005886">
    <property type="term" value="C:plasma membrane"/>
    <property type="evidence" value="ECO:0007669"/>
    <property type="project" value="TreeGrafter"/>
</dbReference>
<keyword evidence="11" id="KW-1133">Transmembrane helix</keyword>
<accession>A0A1D1VJP5</accession>
<keyword evidence="3" id="KW-0808">Transferase</keyword>
<keyword evidence="11" id="KW-0812">Transmembrane</keyword>
<dbReference type="InterPro" id="IPR001245">
    <property type="entry name" value="Ser-Thr/Tyr_kinase_cat_dom"/>
</dbReference>
<evidence type="ECO:0000256" key="7">
    <source>
        <dbReference type="ARBA" id="ARBA00023136"/>
    </source>
</evidence>
<dbReference type="PROSITE" id="PS00107">
    <property type="entry name" value="PROTEIN_KINASE_ATP"/>
    <property type="match status" value="1"/>
</dbReference>
<evidence type="ECO:0000256" key="6">
    <source>
        <dbReference type="ARBA" id="ARBA00022840"/>
    </source>
</evidence>
<dbReference type="PANTHER" id="PTHR24416">
    <property type="entry name" value="TYROSINE-PROTEIN KINASE RECEPTOR"/>
    <property type="match status" value="1"/>
</dbReference>
<dbReference type="AlphaFoldDB" id="A0A1D1VJP5"/>
<dbReference type="InterPro" id="IPR011009">
    <property type="entry name" value="Kinase-like_dom_sf"/>
</dbReference>
<comment type="catalytic activity">
    <reaction evidence="9">
        <text>L-tyrosyl-[protein] + ATP = O-phospho-L-tyrosyl-[protein] + ADP + H(+)</text>
        <dbReference type="Rhea" id="RHEA:10596"/>
        <dbReference type="Rhea" id="RHEA-COMP:10136"/>
        <dbReference type="Rhea" id="RHEA-COMP:20101"/>
        <dbReference type="ChEBI" id="CHEBI:15378"/>
        <dbReference type="ChEBI" id="CHEBI:30616"/>
        <dbReference type="ChEBI" id="CHEBI:46858"/>
        <dbReference type="ChEBI" id="CHEBI:61978"/>
        <dbReference type="ChEBI" id="CHEBI:456216"/>
        <dbReference type="EC" id="2.7.10.1"/>
    </reaction>
</comment>
<dbReference type="GO" id="GO:0051130">
    <property type="term" value="P:positive regulation of cellular component organization"/>
    <property type="evidence" value="ECO:0007669"/>
    <property type="project" value="UniProtKB-ARBA"/>
</dbReference>
<keyword evidence="5" id="KW-0418">Kinase</keyword>
<dbReference type="EMBL" id="BDGG01000007">
    <property type="protein sequence ID" value="GAV01852.1"/>
    <property type="molecule type" value="Genomic_DNA"/>
</dbReference>
<dbReference type="OrthoDB" id="8250036at2759"/>
<dbReference type="GO" id="GO:0050793">
    <property type="term" value="P:regulation of developmental process"/>
    <property type="evidence" value="ECO:0007669"/>
    <property type="project" value="UniProtKB-ARBA"/>
</dbReference>
<dbReference type="GO" id="GO:0030182">
    <property type="term" value="P:neuron differentiation"/>
    <property type="evidence" value="ECO:0007669"/>
    <property type="project" value="UniProtKB-ARBA"/>
</dbReference>
<keyword evidence="7 11" id="KW-0472">Membrane</keyword>
<dbReference type="Gene3D" id="3.30.200.20">
    <property type="entry name" value="Phosphorylase Kinase, domain 1"/>
    <property type="match status" value="1"/>
</dbReference>
<evidence type="ECO:0000256" key="2">
    <source>
        <dbReference type="ARBA" id="ARBA00004308"/>
    </source>
</evidence>
<name>A0A1D1VJP5_RAMVA</name>
<keyword evidence="14" id="KW-1185">Reference proteome</keyword>
<evidence type="ECO:0000256" key="8">
    <source>
        <dbReference type="ARBA" id="ARBA00023137"/>
    </source>
</evidence>
<dbReference type="InterPro" id="IPR013320">
    <property type="entry name" value="ConA-like_dom_sf"/>
</dbReference>
<comment type="subcellular location">
    <subcellularLocation>
        <location evidence="2">Endomembrane system</location>
    </subcellularLocation>
    <subcellularLocation>
        <location evidence="1">Membrane</location>
        <topology evidence="1">Single-pass membrane protein</topology>
    </subcellularLocation>
</comment>
<feature type="domain" description="Protein kinase" evidence="12">
    <location>
        <begin position="632"/>
        <end position="949"/>
    </location>
</feature>
<dbReference type="InterPro" id="IPR000719">
    <property type="entry name" value="Prot_kinase_dom"/>
</dbReference>
<evidence type="ECO:0000256" key="1">
    <source>
        <dbReference type="ARBA" id="ARBA00004167"/>
    </source>
</evidence>
<dbReference type="InterPro" id="IPR017441">
    <property type="entry name" value="Protein_kinase_ATP_BS"/>
</dbReference>
<dbReference type="Pfam" id="PF07714">
    <property type="entry name" value="PK_Tyr_Ser-Thr"/>
    <property type="match status" value="1"/>
</dbReference>
<protein>
    <recommendedName>
        <fullName evidence="12">Protein kinase domain-containing protein</fullName>
    </recommendedName>
</protein>
<feature type="transmembrane region" description="Helical" evidence="11">
    <location>
        <begin position="563"/>
        <end position="585"/>
    </location>
</feature>
<comment type="caution">
    <text evidence="13">The sequence shown here is derived from an EMBL/GenBank/DDBJ whole genome shotgun (WGS) entry which is preliminary data.</text>
</comment>
<dbReference type="SUPFAM" id="SSF56112">
    <property type="entry name" value="Protein kinase-like (PK-like)"/>
    <property type="match status" value="1"/>
</dbReference>
<dbReference type="GO" id="GO:0007169">
    <property type="term" value="P:cell surface receptor protein tyrosine kinase signaling pathway"/>
    <property type="evidence" value="ECO:0007669"/>
    <property type="project" value="TreeGrafter"/>
</dbReference>
<evidence type="ECO:0000256" key="5">
    <source>
        <dbReference type="ARBA" id="ARBA00022777"/>
    </source>
</evidence>
<dbReference type="InterPro" id="IPR050122">
    <property type="entry name" value="RTK"/>
</dbReference>
<dbReference type="GO" id="GO:0012505">
    <property type="term" value="C:endomembrane system"/>
    <property type="evidence" value="ECO:0007669"/>
    <property type="project" value="UniProtKB-SubCell"/>
</dbReference>
<evidence type="ECO:0000256" key="10">
    <source>
        <dbReference type="PROSITE-ProRule" id="PRU10141"/>
    </source>
</evidence>
<evidence type="ECO:0000256" key="4">
    <source>
        <dbReference type="ARBA" id="ARBA00022741"/>
    </source>
</evidence>
<keyword evidence="6 10" id="KW-0067">ATP-binding</keyword>
<dbReference type="PANTHER" id="PTHR24416:SF600">
    <property type="entry name" value="PDGF- AND VEGF-RECEPTOR RELATED, ISOFORM J"/>
    <property type="match status" value="1"/>
</dbReference>
<feature type="binding site" evidence="10">
    <location>
        <position position="666"/>
    </location>
    <ligand>
        <name>ATP</name>
        <dbReference type="ChEBI" id="CHEBI:30616"/>
    </ligand>
</feature>
<dbReference type="CDD" id="cd00192">
    <property type="entry name" value="PTKc"/>
    <property type="match status" value="1"/>
</dbReference>
<dbReference type="InterPro" id="IPR020635">
    <property type="entry name" value="Tyr_kinase_cat_dom"/>
</dbReference>
<evidence type="ECO:0000313" key="13">
    <source>
        <dbReference type="EMBL" id="GAV01852.1"/>
    </source>
</evidence>
<dbReference type="SUPFAM" id="SSF49899">
    <property type="entry name" value="Concanavalin A-like lectins/glucanases"/>
    <property type="match status" value="1"/>
</dbReference>
<feature type="transmembrane region" description="Helical" evidence="11">
    <location>
        <begin position="997"/>
        <end position="1017"/>
    </location>
</feature>
<dbReference type="STRING" id="947166.A0A1D1VJP5"/>
<feature type="transmembrane region" description="Helical" evidence="11">
    <location>
        <begin position="1029"/>
        <end position="1054"/>
    </location>
</feature>
<evidence type="ECO:0000313" key="14">
    <source>
        <dbReference type="Proteomes" id="UP000186922"/>
    </source>
</evidence>